<comment type="caution">
    <text evidence="9">The sequence shown here is derived from an EMBL/GenBank/DDBJ whole genome shotgun (WGS) entry which is preliminary data.</text>
</comment>
<keyword evidence="2 9" id="KW-0808">Transferase</keyword>
<dbReference type="Pfam" id="PF18765">
    <property type="entry name" value="Polbeta"/>
    <property type="match status" value="1"/>
</dbReference>
<dbReference type="InterPro" id="IPR043519">
    <property type="entry name" value="NT_sf"/>
</dbReference>
<evidence type="ECO:0000256" key="3">
    <source>
        <dbReference type="ARBA" id="ARBA00022695"/>
    </source>
</evidence>
<dbReference type="GO" id="GO:0005524">
    <property type="term" value="F:ATP binding"/>
    <property type="evidence" value="ECO:0007669"/>
    <property type="project" value="UniProtKB-KW"/>
</dbReference>
<sequence length="100" mass="12027">MNFLNQYNAQIADLCRRYSVERLFAFGSVLTDRFNDESDVDLIVAFDKQAVKDPFLHFFDFKYSLEDLFRKEVDLMEEQPVRNAYLRKNIENSKVLIYER</sequence>
<evidence type="ECO:0000313" key="10">
    <source>
        <dbReference type="Proteomes" id="UP000018872"/>
    </source>
</evidence>
<dbReference type="CDD" id="cd05403">
    <property type="entry name" value="NT_KNTase_like"/>
    <property type="match status" value="1"/>
</dbReference>
<keyword evidence="7" id="KW-0460">Magnesium</keyword>
<dbReference type="GO" id="GO:0046872">
    <property type="term" value="F:metal ion binding"/>
    <property type="evidence" value="ECO:0007669"/>
    <property type="project" value="UniProtKB-KW"/>
</dbReference>
<keyword evidence="4" id="KW-0479">Metal-binding</keyword>
<keyword evidence="6" id="KW-0067">ATP-binding</keyword>
<evidence type="ECO:0000256" key="5">
    <source>
        <dbReference type="ARBA" id="ARBA00022741"/>
    </source>
</evidence>
<dbReference type="AlphaFoldDB" id="W2CF82"/>
<organism evidence="9 10">
    <name type="scientific">Tannerella sp. oral taxon BU063 isolate Cell 5</name>
    <dbReference type="NCBI Taxonomy" id="1410950"/>
    <lineage>
        <taxon>Bacteria</taxon>
        <taxon>Pseudomonadati</taxon>
        <taxon>Bacteroidota</taxon>
        <taxon>Bacteroidia</taxon>
        <taxon>Bacteroidales</taxon>
        <taxon>Tannerellaceae</taxon>
        <taxon>Tannerella</taxon>
    </lineage>
</organism>
<dbReference type="PANTHER" id="PTHR33571:SF12">
    <property type="entry name" value="BSL3053 PROTEIN"/>
    <property type="match status" value="1"/>
</dbReference>
<dbReference type="EMBL" id="AYYC01000574">
    <property type="protein sequence ID" value="ETK05131.1"/>
    <property type="molecule type" value="Genomic_DNA"/>
</dbReference>
<accession>W2CF82</accession>
<dbReference type="PANTHER" id="PTHR33571">
    <property type="entry name" value="SSL8005 PROTEIN"/>
    <property type="match status" value="1"/>
</dbReference>
<evidence type="ECO:0000256" key="7">
    <source>
        <dbReference type="ARBA" id="ARBA00022842"/>
    </source>
</evidence>
<evidence type="ECO:0000256" key="4">
    <source>
        <dbReference type="ARBA" id="ARBA00022723"/>
    </source>
</evidence>
<dbReference type="SUPFAM" id="SSF81301">
    <property type="entry name" value="Nucleotidyltransferase"/>
    <property type="match status" value="1"/>
</dbReference>
<dbReference type="Gene3D" id="3.30.460.10">
    <property type="entry name" value="Beta Polymerase, domain 2"/>
    <property type="match status" value="1"/>
</dbReference>
<comment type="cofactor">
    <cofactor evidence="1">
        <name>Mg(2+)</name>
        <dbReference type="ChEBI" id="CHEBI:18420"/>
    </cofactor>
</comment>
<protein>
    <submittedName>
        <fullName evidence="9">Nucleotidyltransferase</fullName>
    </submittedName>
</protein>
<keyword evidence="5" id="KW-0547">Nucleotide-binding</keyword>
<name>W2CF82_9BACT</name>
<evidence type="ECO:0000256" key="2">
    <source>
        <dbReference type="ARBA" id="ARBA00022679"/>
    </source>
</evidence>
<dbReference type="PATRIC" id="fig|1410950.3.peg.593"/>
<dbReference type="Proteomes" id="UP000018872">
    <property type="component" value="Unassembled WGS sequence"/>
</dbReference>
<dbReference type="InterPro" id="IPR041633">
    <property type="entry name" value="Polbeta"/>
</dbReference>
<evidence type="ECO:0000256" key="1">
    <source>
        <dbReference type="ARBA" id="ARBA00001946"/>
    </source>
</evidence>
<evidence type="ECO:0000259" key="8">
    <source>
        <dbReference type="Pfam" id="PF18765"/>
    </source>
</evidence>
<evidence type="ECO:0000313" key="9">
    <source>
        <dbReference type="EMBL" id="ETK05131.1"/>
    </source>
</evidence>
<dbReference type="InterPro" id="IPR052038">
    <property type="entry name" value="Type-VII_TA_antitoxin"/>
</dbReference>
<dbReference type="GO" id="GO:0016779">
    <property type="term" value="F:nucleotidyltransferase activity"/>
    <property type="evidence" value="ECO:0007669"/>
    <property type="project" value="UniProtKB-KW"/>
</dbReference>
<reference evidence="9 10" key="1">
    <citation type="submission" date="2013-11" db="EMBL/GenBank/DDBJ databases">
        <title>Single cell genomics of uncultured Tannerella BU063 (oral taxon 286).</title>
        <authorList>
            <person name="Beall C.J."/>
            <person name="Campbell A.G."/>
            <person name="Griffen A.L."/>
            <person name="Podar M."/>
            <person name="Leys E.J."/>
        </authorList>
    </citation>
    <scope>NUCLEOTIDE SEQUENCE [LARGE SCALE GENOMIC DNA]</scope>
    <source>
        <strain evidence="9">Cell 5</strain>
    </source>
</reference>
<proteinExistence type="predicted"/>
<gene>
    <name evidence="9" type="ORF">T229_05170</name>
</gene>
<evidence type="ECO:0000256" key="6">
    <source>
        <dbReference type="ARBA" id="ARBA00022840"/>
    </source>
</evidence>
<keyword evidence="3" id="KW-0548">Nucleotidyltransferase</keyword>
<feature type="domain" description="Polymerase beta nucleotidyltransferase" evidence="8">
    <location>
        <begin position="10"/>
        <end position="100"/>
    </location>
</feature>